<dbReference type="Gene3D" id="1.10.287.1060">
    <property type="entry name" value="ESAT-6-like"/>
    <property type="match status" value="1"/>
</dbReference>
<comment type="similarity">
    <text evidence="1">Belongs to the WXG100 family.</text>
</comment>
<evidence type="ECO:0000256" key="1">
    <source>
        <dbReference type="RuleBase" id="RU362001"/>
    </source>
</evidence>
<dbReference type="RefSeq" id="WP_330153603.1">
    <property type="nucleotide sequence ID" value="NZ_JAUZMZ010000129.1"/>
</dbReference>
<keyword evidence="3" id="KW-1185">Reference proteome</keyword>
<evidence type="ECO:0000313" key="3">
    <source>
        <dbReference type="Proteomes" id="UP001331936"/>
    </source>
</evidence>
<gene>
    <name evidence="2" type="ORF">Q8814_19285</name>
</gene>
<sequence>MTNGEIYQNFGGIDDLHARLVSLQKGMNDTLDRIRSQVAPLVETWDGSAKASYETTQLQWNQAQDGLNQVLHEINTVVAGGNNQMRDVEDANRRRFPG</sequence>
<protein>
    <recommendedName>
        <fullName evidence="1">ESAT-6-like protein</fullName>
    </recommendedName>
</protein>
<dbReference type="NCBIfam" id="TIGR03930">
    <property type="entry name" value="WXG100_ESAT6"/>
    <property type="match status" value="1"/>
</dbReference>
<accession>A0ABU7JW53</accession>
<dbReference type="InterPro" id="IPR036689">
    <property type="entry name" value="ESAT-6-like_sf"/>
</dbReference>
<name>A0ABU7JW53_9NOCA</name>
<dbReference type="Proteomes" id="UP001331936">
    <property type="component" value="Unassembled WGS sequence"/>
</dbReference>
<dbReference type="Pfam" id="PF06013">
    <property type="entry name" value="WXG100"/>
    <property type="match status" value="1"/>
</dbReference>
<evidence type="ECO:0000313" key="2">
    <source>
        <dbReference type="EMBL" id="MEE2034230.1"/>
    </source>
</evidence>
<dbReference type="InterPro" id="IPR010310">
    <property type="entry name" value="T7SS_ESAT-6-like"/>
</dbReference>
<comment type="caution">
    <text evidence="2">The sequence shown here is derived from an EMBL/GenBank/DDBJ whole genome shotgun (WGS) entry which is preliminary data.</text>
</comment>
<dbReference type="EMBL" id="JAUZMZ010000129">
    <property type="protein sequence ID" value="MEE2034230.1"/>
    <property type="molecule type" value="Genomic_DNA"/>
</dbReference>
<organism evidence="2 3">
    <name type="scientific">Rhodococcus chondri</name>
    <dbReference type="NCBI Taxonomy" id="3065941"/>
    <lineage>
        <taxon>Bacteria</taxon>
        <taxon>Bacillati</taxon>
        <taxon>Actinomycetota</taxon>
        <taxon>Actinomycetes</taxon>
        <taxon>Mycobacteriales</taxon>
        <taxon>Nocardiaceae</taxon>
        <taxon>Rhodococcus</taxon>
    </lineage>
</organism>
<reference evidence="2 3" key="1">
    <citation type="submission" date="2023-08" db="EMBL/GenBank/DDBJ databases">
        <authorList>
            <person name="Girao M."/>
            <person name="Carvalho M.F."/>
        </authorList>
    </citation>
    <scope>NUCLEOTIDE SEQUENCE [LARGE SCALE GENOMIC DNA]</scope>
    <source>
        <strain evidence="2 3">CC-R104</strain>
    </source>
</reference>
<dbReference type="SUPFAM" id="SSF140453">
    <property type="entry name" value="EsxAB dimer-like"/>
    <property type="match status" value="1"/>
</dbReference>
<proteinExistence type="inferred from homology"/>